<evidence type="ECO:0000256" key="5">
    <source>
        <dbReference type="ARBA" id="ARBA00022679"/>
    </source>
</evidence>
<keyword evidence="8" id="KW-0418">Kinase</keyword>
<reference evidence="19 20" key="1">
    <citation type="submission" date="2018-05" db="EMBL/GenBank/DDBJ databases">
        <title>Zavarzinia sp. HR-AS.</title>
        <authorList>
            <person name="Lee Y."/>
            <person name="Jeon C.O."/>
        </authorList>
    </citation>
    <scope>NUCLEOTIDE SEQUENCE [LARGE SCALE GENOMIC DNA]</scope>
    <source>
        <strain evidence="19 20">HR-AS</strain>
    </source>
</reference>
<dbReference type="InterPro" id="IPR001789">
    <property type="entry name" value="Sig_transdc_resp-reg_receiver"/>
</dbReference>
<dbReference type="Gene3D" id="1.10.287.130">
    <property type="match status" value="1"/>
</dbReference>
<feature type="modified residue" description="4-aspartylphosphate" evidence="14">
    <location>
        <position position="637"/>
    </location>
</feature>
<feature type="domain" description="Histidine kinase" evidence="16">
    <location>
        <begin position="336"/>
        <end position="561"/>
    </location>
</feature>
<keyword evidence="7" id="KW-0547">Nucleotide-binding</keyword>
<sequence length="863" mass="92310">MTASAASRLRIFRSPPHVLIWRLSVLIAVLGLLFGTHLMLDRRAYLAETTATTRLGATVLADWTARTFDLMNSLLAAAAEVREADPAPSDTANRKDVLETAFRRLLGADPAVIDIGLYSPEGRLIASAGGGERLPAELSPLIWTSALSSPGEGPAAIGKPQRDHQGRLLLVAGFRLGDGAMLVGAIEHDYLKAAYQSVLRRAASVVTLTDGGHLVLARTRDDRFAAGSLLPFTPAQADAEVDGVPDADPRLVGERQLSPLGLTVTLTTSRAEIAAGWWHRQALFIAMFTAAMLVLIVGGHAFYRRLLDIENNRIALHQARDRAHDASEAKSRFLAMMSHELRTPMTGVIGTLDLLRQSPLNGRQAQLVKVLTTSSNALLEVLNDILDFSKIEAGAVQIEEVDFRLEDVVGATADMFRARCEQKNIRLIARIDADVPGWLKGDPTRIRQVLTNLVGNAVKFTEGGEISLQVSHQSLNDKPTAGPVELRFSVQDTGVGISRATQAHLFEPFVQADASTARRYGGTGLGLAICRRLVQAMGGEIGLTSALGNGSRFWFTLRLQATEAPSEAVAEAAAAPGPVAPAAHHGAHILVAEDNEINRFLIREQLTRRGYRVTTVENGWQAVEEQRANPHDLVILDMRMPVMDGPTALAHIRALDGRAATCPVVALTADALPEEIEVYIRSGVDALHTKPIDWQALDDSLRRLLDNRMTLPAKSATPPDGGAANVNEAAGAKPPTAQTLLGLSGANPGFNPAMIEDLRDVMDAAAIGDLIASFRCTLLKEGAALREAALAGDAARLREVAHTIQGMAAQMGADGIAAVARTIRLDGPSPIAPRDLPGRIEFYDTIVAATLSRLDGFTNLGAA</sequence>
<dbReference type="Gene3D" id="3.40.50.2300">
    <property type="match status" value="1"/>
</dbReference>
<accession>A0A317EDE7</accession>
<dbReference type="Pfam" id="PF02518">
    <property type="entry name" value="HATPase_c"/>
    <property type="match status" value="1"/>
</dbReference>
<dbReference type="AlphaFoldDB" id="A0A317EDE7"/>
<evidence type="ECO:0000256" key="13">
    <source>
        <dbReference type="PROSITE-ProRule" id="PRU00110"/>
    </source>
</evidence>
<dbReference type="GO" id="GO:0000155">
    <property type="term" value="F:phosphorelay sensor kinase activity"/>
    <property type="evidence" value="ECO:0007669"/>
    <property type="project" value="InterPro"/>
</dbReference>
<evidence type="ECO:0000256" key="8">
    <source>
        <dbReference type="ARBA" id="ARBA00022777"/>
    </source>
</evidence>
<dbReference type="Pfam" id="PF01627">
    <property type="entry name" value="Hpt"/>
    <property type="match status" value="1"/>
</dbReference>
<dbReference type="PROSITE" id="PS50894">
    <property type="entry name" value="HPT"/>
    <property type="match status" value="1"/>
</dbReference>
<dbReference type="EC" id="2.7.13.3" evidence="3"/>
<dbReference type="InterPro" id="IPR004358">
    <property type="entry name" value="Sig_transdc_His_kin-like_C"/>
</dbReference>
<keyword evidence="9" id="KW-0067">ATP-binding</keyword>
<organism evidence="19 20">
    <name type="scientific">Zavarzinia aquatilis</name>
    <dbReference type="NCBI Taxonomy" id="2211142"/>
    <lineage>
        <taxon>Bacteria</taxon>
        <taxon>Pseudomonadati</taxon>
        <taxon>Pseudomonadota</taxon>
        <taxon>Alphaproteobacteria</taxon>
        <taxon>Rhodospirillales</taxon>
        <taxon>Zavarziniaceae</taxon>
        <taxon>Zavarzinia</taxon>
    </lineage>
</organism>
<comment type="catalytic activity">
    <reaction evidence="1">
        <text>ATP + protein L-histidine = ADP + protein N-phospho-L-histidine.</text>
        <dbReference type="EC" id="2.7.13.3"/>
    </reaction>
</comment>
<proteinExistence type="predicted"/>
<feature type="transmembrane region" description="Helical" evidence="15">
    <location>
        <begin position="20"/>
        <end position="40"/>
    </location>
</feature>
<evidence type="ECO:0000256" key="12">
    <source>
        <dbReference type="ARBA" id="ARBA00023136"/>
    </source>
</evidence>
<evidence type="ECO:0000256" key="3">
    <source>
        <dbReference type="ARBA" id="ARBA00012438"/>
    </source>
</evidence>
<comment type="caution">
    <text evidence="19">The sequence shown here is derived from an EMBL/GenBank/DDBJ whole genome shotgun (WGS) entry which is preliminary data.</text>
</comment>
<dbReference type="RefSeq" id="WP_109903103.1">
    <property type="nucleotide sequence ID" value="NZ_QGLE01000002.1"/>
</dbReference>
<dbReference type="FunFam" id="1.10.287.130:FF:000004">
    <property type="entry name" value="Ethylene receptor 1"/>
    <property type="match status" value="1"/>
</dbReference>
<dbReference type="InterPro" id="IPR036890">
    <property type="entry name" value="HATPase_C_sf"/>
</dbReference>
<evidence type="ECO:0000259" key="18">
    <source>
        <dbReference type="PROSITE" id="PS50894"/>
    </source>
</evidence>
<dbReference type="Gene3D" id="3.30.450.20">
    <property type="entry name" value="PAS domain"/>
    <property type="match status" value="1"/>
</dbReference>
<dbReference type="Gene3D" id="3.30.565.10">
    <property type="entry name" value="Histidine kinase-like ATPase, C-terminal domain"/>
    <property type="match status" value="1"/>
</dbReference>
<dbReference type="InterPro" id="IPR005467">
    <property type="entry name" value="His_kinase_dom"/>
</dbReference>
<evidence type="ECO:0000256" key="15">
    <source>
        <dbReference type="SAM" id="Phobius"/>
    </source>
</evidence>
<dbReference type="InterPro" id="IPR036641">
    <property type="entry name" value="HPT_dom_sf"/>
</dbReference>
<dbReference type="SMART" id="SM00448">
    <property type="entry name" value="REC"/>
    <property type="match status" value="1"/>
</dbReference>
<dbReference type="PANTHER" id="PTHR45339">
    <property type="entry name" value="HYBRID SIGNAL TRANSDUCTION HISTIDINE KINASE J"/>
    <property type="match status" value="1"/>
</dbReference>
<dbReference type="InterPro" id="IPR008207">
    <property type="entry name" value="Sig_transdc_His_kin_Hpt_dom"/>
</dbReference>
<dbReference type="PANTHER" id="PTHR45339:SF3">
    <property type="entry name" value="HISTIDINE KINASE"/>
    <property type="match status" value="1"/>
</dbReference>
<dbReference type="SUPFAM" id="SSF47384">
    <property type="entry name" value="Homodimeric domain of signal transducing histidine kinase"/>
    <property type="match status" value="1"/>
</dbReference>
<name>A0A317EDE7_9PROT</name>
<dbReference type="InterPro" id="IPR036097">
    <property type="entry name" value="HisK_dim/P_sf"/>
</dbReference>
<evidence type="ECO:0000256" key="2">
    <source>
        <dbReference type="ARBA" id="ARBA00004370"/>
    </source>
</evidence>
<dbReference type="SMART" id="SM00387">
    <property type="entry name" value="HATPase_c"/>
    <property type="match status" value="1"/>
</dbReference>
<evidence type="ECO:0000256" key="10">
    <source>
        <dbReference type="ARBA" id="ARBA00022989"/>
    </source>
</evidence>
<evidence type="ECO:0000313" key="20">
    <source>
        <dbReference type="Proteomes" id="UP000245461"/>
    </source>
</evidence>
<dbReference type="CDD" id="cd00082">
    <property type="entry name" value="HisKA"/>
    <property type="match status" value="1"/>
</dbReference>
<dbReference type="CDD" id="cd16922">
    <property type="entry name" value="HATPase_EvgS-ArcB-TorS-like"/>
    <property type="match status" value="1"/>
</dbReference>
<evidence type="ECO:0000256" key="14">
    <source>
        <dbReference type="PROSITE-ProRule" id="PRU00169"/>
    </source>
</evidence>
<evidence type="ECO:0000259" key="17">
    <source>
        <dbReference type="PROSITE" id="PS50110"/>
    </source>
</evidence>
<dbReference type="CDD" id="cd17546">
    <property type="entry name" value="REC_hyHK_CKI1_RcsC-like"/>
    <property type="match status" value="1"/>
</dbReference>
<dbReference type="PROSITE" id="PS50109">
    <property type="entry name" value="HIS_KIN"/>
    <property type="match status" value="1"/>
</dbReference>
<evidence type="ECO:0000259" key="16">
    <source>
        <dbReference type="PROSITE" id="PS50109"/>
    </source>
</evidence>
<dbReference type="GO" id="GO:0005524">
    <property type="term" value="F:ATP binding"/>
    <property type="evidence" value="ECO:0007669"/>
    <property type="project" value="UniProtKB-KW"/>
</dbReference>
<dbReference type="SUPFAM" id="SSF55874">
    <property type="entry name" value="ATPase domain of HSP90 chaperone/DNA topoisomerase II/histidine kinase"/>
    <property type="match status" value="1"/>
</dbReference>
<evidence type="ECO:0000256" key="6">
    <source>
        <dbReference type="ARBA" id="ARBA00022692"/>
    </source>
</evidence>
<dbReference type="InterPro" id="IPR003661">
    <property type="entry name" value="HisK_dim/P_dom"/>
</dbReference>
<dbReference type="SMART" id="SM00388">
    <property type="entry name" value="HisKA"/>
    <property type="match status" value="1"/>
</dbReference>
<dbReference type="PRINTS" id="PR00344">
    <property type="entry name" value="BCTRLSENSOR"/>
</dbReference>
<keyword evidence="4 14" id="KW-0597">Phosphoprotein</keyword>
<keyword evidence="5" id="KW-0808">Transferase</keyword>
<comment type="subcellular location">
    <subcellularLocation>
        <location evidence="2">Membrane</location>
    </subcellularLocation>
</comment>
<dbReference type="OrthoDB" id="9801651at2"/>
<evidence type="ECO:0000256" key="11">
    <source>
        <dbReference type="ARBA" id="ARBA00023012"/>
    </source>
</evidence>
<dbReference type="InterPro" id="IPR003594">
    <property type="entry name" value="HATPase_dom"/>
</dbReference>
<feature type="modified residue" description="Phosphohistidine" evidence="13">
    <location>
        <position position="802"/>
    </location>
</feature>
<dbReference type="FunFam" id="3.30.565.10:FF:000010">
    <property type="entry name" value="Sensor histidine kinase RcsC"/>
    <property type="match status" value="1"/>
</dbReference>
<evidence type="ECO:0000256" key="9">
    <source>
        <dbReference type="ARBA" id="ARBA00022840"/>
    </source>
</evidence>
<keyword evidence="20" id="KW-1185">Reference proteome</keyword>
<evidence type="ECO:0000256" key="7">
    <source>
        <dbReference type="ARBA" id="ARBA00022741"/>
    </source>
</evidence>
<dbReference type="Pfam" id="PF00072">
    <property type="entry name" value="Response_reg"/>
    <property type="match status" value="1"/>
</dbReference>
<dbReference type="EMBL" id="QGLE01000002">
    <property type="protein sequence ID" value="PWR25048.1"/>
    <property type="molecule type" value="Genomic_DNA"/>
</dbReference>
<dbReference type="GO" id="GO:0005886">
    <property type="term" value="C:plasma membrane"/>
    <property type="evidence" value="ECO:0007669"/>
    <property type="project" value="UniProtKB-SubCell"/>
</dbReference>
<dbReference type="PROSITE" id="PS50110">
    <property type="entry name" value="RESPONSE_REGULATORY"/>
    <property type="match status" value="1"/>
</dbReference>
<feature type="domain" description="Response regulatory" evidence="17">
    <location>
        <begin position="588"/>
        <end position="705"/>
    </location>
</feature>
<feature type="transmembrane region" description="Helical" evidence="15">
    <location>
        <begin position="282"/>
        <end position="303"/>
    </location>
</feature>
<dbReference type="Gene3D" id="1.20.120.160">
    <property type="entry name" value="HPT domain"/>
    <property type="match status" value="1"/>
</dbReference>
<keyword evidence="10 15" id="KW-1133">Transmembrane helix</keyword>
<dbReference type="InterPro" id="IPR011006">
    <property type="entry name" value="CheY-like_superfamily"/>
</dbReference>
<keyword evidence="12 15" id="KW-0472">Membrane</keyword>
<keyword evidence="11" id="KW-0902">Two-component regulatory system</keyword>
<evidence type="ECO:0000256" key="1">
    <source>
        <dbReference type="ARBA" id="ARBA00000085"/>
    </source>
</evidence>
<evidence type="ECO:0000313" key="19">
    <source>
        <dbReference type="EMBL" id="PWR25048.1"/>
    </source>
</evidence>
<dbReference type="Pfam" id="PF00512">
    <property type="entry name" value="HisKA"/>
    <property type="match status" value="1"/>
</dbReference>
<protein>
    <recommendedName>
        <fullName evidence="3">histidine kinase</fullName>
        <ecNumber evidence="3">2.7.13.3</ecNumber>
    </recommendedName>
</protein>
<dbReference type="SUPFAM" id="SSF52172">
    <property type="entry name" value="CheY-like"/>
    <property type="match status" value="1"/>
</dbReference>
<gene>
    <name evidence="19" type="ORF">DKG74_04580</name>
</gene>
<dbReference type="Proteomes" id="UP000245461">
    <property type="component" value="Unassembled WGS sequence"/>
</dbReference>
<evidence type="ECO:0000256" key="4">
    <source>
        <dbReference type="ARBA" id="ARBA00022553"/>
    </source>
</evidence>
<feature type="domain" description="HPt" evidence="18">
    <location>
        <begin position="763"/>
        <end position="863"/>
    </location>
</feature>
<keyword evidence="6 15" id="KW-0812">Transmembrane</keyword>
<dbReference type="SUPFAM" id="SSF47226">
    <property type="entry name" value="Histidine-containing phosphotransfer domain, HPT domain"/>
    <property type="match status" value="1"/>
</dbReference>